<dbReference type="GO" id="GO:0003700">
    <property type="term" value="F:DNA-binding transcription factor activity"/>
    <property type="evidence" value="ECO:0007669"/>
    <property type="project" value="TreeGrafter"/>
</dbReference>
<comment type="caution">
    <text evidence="6">The sequence shown here is derived from an EMBL/GenBank/DDBJ whole genome shotgun (WGS) entry which is preliminary data.</text>
</comment>
<dbReference type="SUPFAM" id="SSF46785">
    <property type="entry name" value="Winged helix' DNA-binding domain"/>
    <property type="match status" value="1"/>
</dbReference>
<evidence type="ECO:0000256" key="2">
    <source>
        <dbReference type="ARBA" id="ARBA00023125"/>
    </source>
</evidence>
<name>B7WWH8_COMTK</name>
<dbReference type="EMBL" id="AAUJ02000001">
    <property type="protein sequence ID" value="EED65881.1"/>
    <property type="molecule type" value="Genomic_DNA"/>
</dbReference>
<dbReference type="OrthoDB" id="5401369at2"/>
<reference evidence="6 7" key="1">
    <citation type="journal article" date="2004" name="Appl. Environ. Microbiol.">
        <title>Mineralization of individual congeners of linear alkylbenzenesulfonate by defined pairs of heterotrophic bacteria.</title>
        <authorList>
            <person name="Schleheck D."/>
            <person name="Knepper T.P."/>
            <person name="Fischer K."/>
            <person name="Cook A.M."/>
        </authorList>
    </citation>
    <scope>NUCLEOTIDE SEQUENCE [LARGE SCALE GENOMIC DNA]</scope>
    <source>
        <strain evidence="7">DSM 14576 / KF-1</strain>
    </source>
</reference>
<dbReference type="Proteomes" id="UP000003039">
    <property type="component" value="Unassembled WGS sequence"/>
</dbReference>
<dbReference type="InterPro" id="IPR029016">
    <property type="entry name" value="GAF-like_dom_sf"/>
</dbReference>
<protein>
    <submittedName>
        <fullName evidence="6">Transcriptional regulator, IclR family</fullName>
    </submittedName>
</protein>
<dbReference type="Gene3D" id="3.30.450.40">
    <property type="match status" value="1"/>
</dbReference>
<sequence length="275" mass="30630">MNTHDSIKQDPNFVHSLAKGLEILSAFSEGEMLGNQQLVSLTGMPKATVSRLTSTLTAMGYLRVDPRTRKLLMGSRLLGMGVSVQRKIGLQRLARPLLERLSADTGLSLTMGTRDRLGLVVLEAIRPPAETRLVTNVDAGTVLPIAETAIGLAYIVAAPLREQTSLLKALSQRFAQDWPLLRERIETAHAEYARYGFITTQRSWNRDVNGVAIPFFSTPRNTLYVFNFAGPATRMPLKRMRRELGPLLLQLEQELREAMKRSPGPRLAPPEIYEP</sequence>
<dbReference type="Pfam" id="PF01614">
    <property type="entry name" value="IclR_C"/>
    <property type="match status" value="1"/>
</dbReference>
<evidence type="ECO:0000313" key="7">
    <source>
        <dbReference type="Proteomes" id="UP000003039"/>
    </source>
</evidence>
<keyword evidence="1" id="KW-0805">Transcription regulation</keyword>
<keyword evidence="3" id="KW-0804">Transcription</keyword>
<dbReference type="SMART" id="SM00346">
    <property type="entry name" value="HTH_ICLR"/>
    <property type="match status" value="1"/>
</dbReference>
<dbReference type="Pfam" id="PF09339">
    <property type="entry name" value="HTH_IclR"/>
    <property type="match status" value="1"/>
</dbReference>
<dbReference type="GO" id="GO:0003677">
    <property type="term" value="F:DNA binding"/>
    <property type="evidence" value="ECO:0007669"/>
    <property type="project" value="UniProtKB-KW"/>
</dbReference>
<evidence type="ECO:0000256" key="3">
    <source>
        <dbReference type="ARBA" id="ARBA00023163"/>
    </source>
</evidence>
<dbReference type="AlphaFoldDB" id="B7WWH8"/>
<feature type="domain" description="HTH iclR-type" evidence="4">
    <location>
        <begin position="14"/>
        <end position="75"/>
    </location>
</feature>
<evidence type="ECO:0000259" key="4">
    <source>
        <dbReference type="PROSITE" id="PS51077"/>
    </source>
</evidence>
<dbReference type="GO" id="GO:0045892">
    <property type="term" value="P:negative regulation of DNA-templated transcription"/>
    <property type="evidence" value="ECO:0007669"/>
    <property type="project" value="TreeGrafter"/>
</dbReference>
<dbReference type="InterPro" id="IPR014757">
    <property type="entry name" value="Tscrpt_reg_IclR_C"/>
</dbReference>
<proteinExistence type="predicted"/>
<evidence type="ECO:0000259" key="5">
    <source>
        <dbReference type="PROSITE" id="PS51078"/>
    </source>
</evidence>
<evidence type="ECO:0000256" key="1">
    <source>
        <dbReference type="ARBA" id="ARBA00023015"/>
    </source>
</evidence>
<dbReference type="PROSITE" id="PS51078">
    <property type="entry name" value="ICLR_ED"/>
    <property type="match status" value="1"/>
</dbReference>
<dbReference type="eggNOG" id="COG1414">
    <property type="taxonomic scope" value="Bacteria"/>
</dbReference>
<gene>
    <name evidence="6" type="ORF">CtesDRAFT_PD0827</name>
</gene>
<evidence type="ECO:0000313" key="6">
    <source>
        <dbReference type="EMBL" id="EED65881.1"/>
    </source>
</evidence>
<dbReference type="InterPro" id="IPR036390">
    <property type="entry name" value="WH_DNA-bd_sf"/>
</dbReference>
<dbReference type="RefSeq" id="WP_003052151.1">
    <property type="nucleotide sequence ID" value="NZ_AAUJ02000001.1"/>
</dbReference>
<dbReference type="Gene3D" id="1.10.10.10">
    <property type="entry name" value="Winged helix-like DNA-binding domain superfamily/Winged helix DNA-binding domain"/>
    <property type="match status" value="1"/>
</dbReference>
<organism evidence="6 7">
    <name type="scientific">Comamonas testosteroni (strain DSM 14576 / KF-1)</name>
    <name type="common">Pseudomonas testosteroni</name>
    <dbReference type="NCBI Taxonomy" id="399795"/>
    <lineage>
        <taxon>Bacteria</taxon>
        <taxon>Pseudomonadati</taxon>
        <taxon>Pseudomonadota</taxon>
        <taxon>Betaproteobacteria</taxon>
        <taxon>Burkholderiales</taxon>
        <taxon>Comamonadaceae</taxon>
        <taxon>Comamonas</taxon>
    </lineage>
</organism>
<feature type="domain" description="IclR-ED" evidence="5">
    <location>
        <begin position="76"/>
        <end position="261"/>
    </location>
</feature>
<dbReference type="SUPFAM" id="SSF55781">
    <property type="entry name" value="GAF domain-like"/>
    <property type="match status" value="1"/>
</dbReference>
<dbReference type="InterPro" id="IPR036388">
    <property type="entry name" value="WH-like_DNA-bd_sf"/>
</dbReference>
<dbReference type="PANTHER" id="PTHR30136">
    <property type="entry name" value="HELIX-TURN-HELIX TRANSCRIPTIONAL REGULATOR, ICLR FAMILY"/>
    <property type="match status" value="1"/>
</dbReference>
<dbReference type="PROSITE" id="PS51077">
    <property type="entry name" value="HTH_ICLR"/>
    <property type="match status" value="1"/>
</dbReference>
<dbReference type="InterPro" id="IPR005471">
    <property type="entry name" value="Tscrpt_reg_IclR_N"/>
</dbReference>
<dbReference type="PANTHER" id="PTHR30136:SF33">
    <property type="entry name" value="TRANSCRIPTIONAL REGULATORY PROTEIN"/>
    <property type="match status" value="1"/>
</dbReference>
<dbReference type="InterPro" id="IPR050707">
    <property type="entry name" value="HTH_MetabolicPath_Reg"/>
</dbReference>
<keyword evidence="2" id="KW-0238">DNA-binding</keyword>
<accession>B7WWH8</accession>